<sequence length="39" mass="4520">MTRISPYCKPARRQAGNVDASRNELPGQLFRFQQQNGQR</sequence>
<dbReference type="Proteomes" id="UP000002743">
    <property type="component" value="Chromosome"/>
</dbReference>
<reference evidence="3" key="1">
    <citation type="submission" date="2009-07" db="EMBL/GenBank/DDBJ databases">
        <title>Complete sequence of chromosome of Methylovorus sp. SIP3-4.</title>
        <authorList>
            <person name="Lucas S."/>
            <person name="Copeland A."/>
            <person name="Lapidus A."/>
            <person name="Glavina del Rio T."/>
            <person name="Tice H."/>
            <person name="Bruce D."/>
            <person name="Goodwin L."/>
            <person name="Pitluck S."/>
            <person name="Clum A."/>
            <person name="Larimer F."/>
            <person name="Land M."/>
            <person name="Hauser L."/>
            <person name="Kyrpides N."/>
            <person name="Mikhailova N."/>
            <person name="Kayluzhnaya M."/>
            <person name="Chistoserdova L."/>
        </authorList>
    </citation>
    <scope>NUCLEOTIDE SEQUENCE [LARGE SCALE GENOMIC DNA]</scope>
    <source>
        <strain evidence="3">SIP3-4</strain>
    </source>
</reference>
<proteinExistence type="predicted"/>
<accession>C6XB34</accession>
<evidence type="ECO:0000256" key="1">
    <source>
        <dbReference type="SAM" id="MobiDB-lite"/>
    </source>
</evidence>
<dbReference type="STRING" id="582744.Msip34_2567"/>
<gene>
    <name evidence="2" type="ordered locus">Msip34_2567</name>
</gene>
<protein>
    <submittedName>
        <fullName evidence="2">Uncharacterized protein</fullName>
    </submittedName>
</protein>
<name>C6XB34_METGS</name>
<dbReference type="HOGENOM" id="CLU_3312652_0_0_4"/>
<dbReference type="EMBL" id="CP001674">
    <property type="protein sequence ID" value="ACT51804.1"/>
    <property type="molecule type" value="Genomic_DNA"/>
</dbReference>
<dbReference type="AlphaFoldDB" id="C6XB34"/>
<organism evidence="2 3">
    <name type="scientific">Methylovorus glucosotrophus (strain SIP3-4)</name>
    <dbReference type="NCBI Taxonomy" id="582744"/>
    <lineage>
        <taxon>Bacteria</taxon>
        <taxon>Pseudomonadati</taxon>
        <taxon>Pseudomonadota</taxon>
        <taxon>Betaproteobacteria</taxon>
        <taxon>Nitrosomonadales</taxon>
        <taxon>Methylophilaceae</taxon>
        <taxon>Methylovorus</taxon>
    </lineage>
</organism>
<keyword evidence="3" id="KW-1185">Reference proteome</keyword>
<reference evidence="2 3" key="2">
    <citation type="journal article" date="2011" name="J. Bacteriol.">
        <title>Genomes of three methylotrophs from a single niche uncover genetic and metabolic divergence of Methylophilaceae.</title>
        <authorList>
            <person name="Lapidus A."/>
            <person name="Clum A."/>
            <person name="Labutti K."/>
            <person name="Kaluzhnaya M.G."/>
            <person name="Lim S."/>
            <person name="Beck D.A."/>
            <person name="Glavina Del Rio T."/>
            <person name="Nolan M."/>
            <person name="Mavromatis K."/>
            <person name="Huntemann M."/>
            <person name="Lucas S."/>
            <person name="Lidstrom M.E."/>
            <person name="Ivanova N."/>
            <person name="Chistoserdova L."/>
        </authorList>
    </citation>
    <scope>NUCLEOTIDE SEQUENCE [LARGE SCALE GENOMIC DNA]</scope>
    <source>
        <strain evidence="2 3">SIP3-4</strain>
    </source>
</reference>
<feature type="region of interest" description="Disordered" evidence="1">
    <location>
        <begin position="1"/>
        <end position="39"/>
    </location>
</feature>
<evidence type="ECO:0000313" key="2">
    <source>
        <dbReference type="EMBL" id="ACT51804.1"/>
    </source>
</evidence>
<dbReference type="KEGG" id="mei:Msip34_2567"/>
<evidence type="ECO:0000313" key="3">
    <source>
        <dbReference type="Proteomes" id="UP000002743"/>
    </source>
</evidence>